<feature type="domain" description="ATPase of the ABC class N-terminal" evidence="2">
    <location>
        <begin position="10"/>
        <end position="167"/>
    </location>
</feature>
<protein>
    <submittedName>
        <fullName evidence="4">ATPase</fullName>
    </submittedName>
</protein>
<evidence type="ECO:0000259" key="2">
    <source>
        <dbReference type="Pfam" id="PF20446"/>
    </source>
</evidence>
<dbReference type="AlphaFoldDB" id="A0A2K8N7S8"/>
<evidence type="ECO:0000313" key="4">
    <source>
        <dbReference type="EMBL" id="ATY85388.1"/>
    </source>
</evidence>
<dbReference type="Pfam" id="PF20446">
    <property type="entry name" value="ABC_N"/>
    <property type="match status" value="1"/>
</dbReference>
<dbReference type="InterPro" id="IPR027417">
    <property type="entry name" value="P-loop_NTPase"/>
</dbReference>
<dbReference type="RefSeq" id="WP_100668169.1">
    <property type="nucleotide sequence ID" value="NZ_CP024955.1"/>
</dbReference>
<evidence type="ECO:0000259" key="1">
    <source>
        <dbReference type="Pfam" id="PF09818"/>
    </source>
</evidence>
<dbReference type="InterPro" id="IPR046834">
    <property type="entry name" value="ABC_ATPase_C"/>
</dbReference>
<evidence type="ECO:0000259" key="3">
    <source>
        <dbReference type="Pfam" id="PF21117"/>
    </source>
</evidence>
<dbReference type="PANTHER" id="PTHR38149">
    <property type="entry name" value="ATPASE"/>
    <property type="match status" value="1"/>
</dbReference>
<dbReference type="SUPFAM" id="SSF52540">
    <property type="entry name" value="P-loop containing nucleoside triphosphate hydrolases"/>
    <property type="match status" value="1"/>
</dbReference>
<accession>A0A2K8N7S8</accession>
<dbReference type="InterPro" id="IPR046833">
    <property type="entry name" value="ABC_N"/>
</dbReference>
<feature type="domain" description="MRB1590-like C-terminal" evidence="3">
    <location>
        <begin position="472"/>
        <end position="571"/>
    </location>
</feature>
<sequence>MATQTQSAKENLRRTLERIDGRGYPAYRDLEGTYRFEAFQLVIEHVQSDPFAPPSRFRVEMGLDTTGIPEELYADPVRRTAMEDFILRTAHQRLKGWRQRRGSGKSGLIEITEPSQVVIPRSAVEIGHSRLTVRFVVGLPARGRTVLGRQAQEMILEDIPAWVEESFLWKSMDQNNARDHVALAVDQAALRRWMAEEKVIAFVADGAILPRESGQSDKPMGRGAVPFRSPESLRREVRLPSGRSVAGMAILQGITLICGGGYHGKSTLLRALEQGVYNHIAGDGREWVLTDPTAVKIRAEDGRWVRGVDISPFINDLPYGKSTDQFTTESASGATSQAANIMEAVEIGATTLLIDEDTSATNFMIRDARMQALVAKEHEPITPFIDRVRQLFDEWGVSTVLVVGGAGDYLDVADAVIAMESYIPKDVTEEARRVVERFPSGRRAEAVGPLPAKPVRKVRELGRRPKPGDKWKVEAKDEHLILYGRERVLLQAVEQLVEIGQTRAIAACLRILTERADGRTSLDELVRQLLAEMDQKGFAALAGPRGCPGNLAMPRPHEVAAAVNRLEGLKIV</sequence>
<dbReference type="InterPro" id="IPR019195">
    <property type="entry name" value="ABC_ATPase_put"/>
</dbReference>
<dbReference type="OrthoDB" id="9809999at2"/>
<feature type="domain" description="ATPase of the ABC class C-terminal" evidence="1">
    <location>
        <begin position="174"/>
        <end position="446"/>
    </location>
</feature>
<dbReference type="Proteomes" id="UP000231932">
    <property type="component" value="Chromosome"/>
</dbReference>
<name>A0A2K8N7S8_9BACL</name>
<reference evidence="5" key="1">
    <citation type="submission" date="2017-11" db="EMBL/GenBank/DDBJ databases">
        <title>Complete Genome Sequence of Kyrpidia sp. Strain EA-1, a thermophilic, hydrogen-oxidizing Bacterium, isolated from the Azores.</title>
        <authorList>
            <person name="Reiner J.E."/>
            <person name="Lapp C.J."/>
            <person name="Bunk B."/>
            <person name="Gescher J."/>
        </authorList>
    </citation>
    <scope>NUCLEOTIDE SEQUENCE [LARGE SCALE GENOMIC DNA]</scope>
    <source>
        <strain evidence="5">EA-1</strain>
    </source>
</reference>
<gene>
    <name evidence="4" type="ORF">CVV65_11010</name>
</gene>
<dbReference type="KEGG" id="kyr:CVV65_11010"/>
<dbReference type="EMBL" id="CP024955">
    <property type="protein sequence ID" value="ATY85388.1"/>
    <property type="molecule type" value="Genomic_DNA"/>
</dbReference>
<dbReference type="Pfam" id="PF21117">
    <property type="entry name" value="MRB1590_C"/>
    <property type="match status" value="1"/>
</dbReference>
<keyword evidence="5" id="KW-1185">Reference proteome</keyword>
<dbReference type="InterPro" id="IPR049069">
    <property type="entry name" value="MRB1590-like_C"/>
</dbReference>
<dbReference type="PANTHER" id="PTHR38149:SF1">
    <property type="entry name" value="ATPASE"/>
    <property type="match status" value="1"/>
</dbReference>
<organism evidence="4 5">
    <name type="scientific">Kyrpidia spormannii</name>
    <dbReference type="NCBI Taxonomy" id="2055160"/>
    <lineage>
        <taxon>Bacteria</taxon>
        <taxon>Bacillati</taxon>
        <taxon>Bacillota</taxon>
        <taxon>Bacilli</taxon>
        <taxon>Bacillales</taxon>
        <taxon>Alicyclobacillaceae</taxon>
        <taxon>Kyrpidia</taxon>
    </lineage>
</organism>
<proteinExistence type="predicted"/>
<evidence type="ECO:0000313" key="5">
    <source>
        <dbReference type="Proteomes" id="UP000231932"/>
    </source>
</evidence>
<dbReference type="Pfam" id="PF09818">
    <property type="entry name" value="ABC_ATPase"/>
    <property type="match status" value="1"/>
</dbReference>